<dbReference type="RefSeq" id="WP_191210692.1">
    <property type="nucleotide sequence ID" value="NZ_BAABKL010000050.1"/>
</dbReference>
<evidence type="ECO:0000313" key="2">
    <source>
        <dbReference type="EMBL" id="MBD3933408.1"/>
    </source>
</evidence>
<protein>
    <submittedName>
        <fullName evidence="2">NAD-dependent epimerase/dehydratase family protein</fullName>
    </submittedName>
</protein>
<keyword evidence="3" id="KW-1185">Reference proteome</keyword>
<dbReference type="AlphaFoldDB" id="A0A927F0Y3"/>
<dbReference type="InterPro" id="IPR036291">
    <property type="entry name" value="NAD(P)-bd_dom_sf"/>
</dbReference>
<gene>
    <name evidence="2" type="ORF">IF129_17850</name>
</gene>
<dbReference type="EMBL" id="JACXYU010000009">
    <property type="protein sequence ID" value="MBD3933408.1"/>
    <property type="molecule type" value="Genomic_DNA"/>
</dbReference>
<dbReference type="InterPro" id="IPR001509">
    <property type="entry name" value="Epimerase_deHydtase"/>
</dbReference>
<dbReference type="Gene3D" id="3.40.50.720">
    <property type="entry name" value="NAD(P)-binding Rossmann-like Domain"/>
    <property type="match status" value="1"/>
</dbReference>
<evidence type="ECO:0000259" key="1">
    <source>
        <dbReference type="Pfam" id="PF01370"/>
    </source>
</evidence>
<feature type="domain" description="NAD-dependent epimerase/dehydratase" evidence="1">
    <location>
        <begin position="3"/>
        <end position="203"/>
    </location>
</feature>
<dbReference type="PANTHER" id="PTHR43245:SF51">
    <property type="entry name" value="SHORT CHAIN DEHYDROGENASE_REDUCTASE FAMILY 42E, MEMBER 2"/>
    <property type="match status" value="1"/>
</dbReference>
<evidence type="ECO:0000313" key="3">
    <source>
        <dbReference type="Proteomes" id="UP000632289"/>
    </source>
</evidence>
<accession>A0A927F0Y3</accession>
<reference evidence="2" key="1">
    <citation type="submission" date="2020-09" db="EMBL/GenBank/DDBJ databases">
        <title>Secondary metabolite and genome analysis of marine Streptomyces chumphonensis KK1-2T.</title>
        <authorList>
            <person name="Phongsopitanun W."/>
            <person name="Kanchanasin P."/>
            <person name="Pittayakhajonwut P."/>
            <person name="Suwanborirux K."/>
            <person name="Tanasupawat S."/>
        </authorList>
    </citation>
    <scope>NUCLEOTIDE SEQUENCE</scope>
    <source>
        <strain evidence="2">KK1-2</strain>
    </source>
</reference>
<dbReference type="Proteomes" id="UP000632289">
    <property type="component" value="Unassembled WGS sequence"/>
</dbReference>
<dbReference type="PANTHER" id="PTHR43245">
    <property type="entry name" value="BIFUNCTIONAL POLYMYXIN RESISTANCE PROTEIN ARNA"/>
    <property type="match status" value="1"/>
</dbReference>
<comment type="caution">
    <text evidence="2">The sequence shown here is derived from an EMBL/GenBank/DDBJ whole genome shotgun (WGS) entry which is preliminary data.</text>
</comment>
<dbReference type="SUPFAM" id="SSF51735">
    <property type="entry name" value="NAD(P)-binding Rossmann-fold domains"/>
    <property type="match status" value="1"/>
</dbReference>
<organism evidence="2 3">
    <name type="scientific">Streptomyces chumphonensis</name>
    <dbReference type="NCBI Taxonomy" id="1214925"/>
    <lineage>
        <taxon>Bacteria</taxon>
        <taxon>Bacillati</taxon>
        <taxon>Actinomycetota</taxon>
        <taxon>Actinomycetes</taxon>
        <taxon>Kitasatosporales</taxon>
        <taxon>Streptomycetaceae</taxon>
        <taxon>Streptomyces</taxon>
    </lineage>
</organism>
<name>A0A927F0Y3_9ACTN</name>
<dbReference type="InterPro" id="IPR050177">
    <property type="entry name" value="Lipid_A_modif_metabolic_enz"/>
</dbReference>
<sequence length="295" mass="30991">MKIAVTGAGGFVGAAVCRAARAAGWSVHPLTRADWDLTRPAPPGLPAVDAVVHAAAAVADWGPPEPVWRANLDGTRHVADAFRGTRLVHVSTASVYDPFRPTVRGREEQAPVRRYLTPYAASKAAAERALADRPDTVVLRPHAVYGPGDRTLLPRVLDAVRGGVLLLPGDGRAAQSLTHIDHLTAAVLLACDPAAPPGTYNVADAAPVPVGDALAALLAERGRTVRVLPVPLTLAGPAATAAETAWRLLRRPHPPRLTRYALSHLAVERTLDLGAARRDLGFDPGPTSFAGAAHW</sequence>
<dbReference type="Pfam" id="PF01370">
    <property type="entry name" value="Epimerase"/>
    <property type="match status" value="1"/>
</dbReference>
<proteinExistence type="predicted"/>